<evidence type="ECO:0000313" key="6">
    <source>
        <dbReference type="EMBL" id="QMP18298.1"/>
    </source>
</evidence>
<feature type="domain" description="Major tropism determinant N-terminal" evidence="5">
    <location>
        <begin position="181"/>
        <end position="215"/>
    </location>
</feature>
<dbReference type="GO" id="GO:0098996">
    <property type="term" value="P:symbiont entry into host cell via disruption of host cell glycocalyx"/>
    <property type="evidence" value="ECO:0007669"/>
    <property type="project" value="UniProtKB-ARBA"/>
</dbReference>
<dbReference type="GO" id="GO:0098015">
    <property type="term" value="C:virus tail"/>
    <property type="evidence" value="ECO:0007669"/>
    <property type="project" value="UniProtKB-KW"/>
</dbReference>
<proteinExistence type="predicted"/>
<name>A0A7D7EXX6_9CAUD</name>
<dbReference type="Proteomes" id="UP000514515">
    <property type="component" value="Segment"/>
</dbReference>
<sequence>MAYSYQEEVSNGVRTLYPVEFDFINQDDVYVYTGEHADYEDQVSYRWYDDTTIELLNVAVDAPAGTKFHIRRVTNREELTHKFATASIRGEALDEVNLQCLHLVQESSDGFQVLTGSNLSQADLDMLGNQILNCVKLGGLEEAVDGDEAVSLDTLRRYLYNLEEGLGHSDYGTIAAGAHLQLRRDTQAANSTFTGKAGEPVYLTDKKCLALHNGVEPGGDIQASERYVDTAQNDLLEGALYKGSNGIHVDVGDDIPVGTTHLRIVISGNEFIVAAWDDLVLPARVTAVPTADNGFKGYDIVTDQGTFEFVTLDVHDKRSKLYVTAWGAGSGSASVDTEAFKRAAANGGKVVVPTNTYTINADELVIEQDNTSFEHVGVGFPVINSGSAGFSLFKFGNYDQTLDYRDDNLPLFNTIDYWDENEFSPATPTRPRHKNLGMSGFYFNVTHDLQAVSFYGRSNDILNKDLEMTVDGTATVYALVEDRYCKNVRNVNVRNANVDVGLRRGIVTYYSYNTKNTDCEVNMIPQFSPGIPYIAYEFKHAVWSKWEDCEATGGLYGFSVGAGSRGVAMIRPKARQSFYACRLASSLEYDYTDNVYVEDADFNGLGVGMLVSRVSNLNVNGYTIASPIPISFENERYMVGSSLIPGEFTPVQNTAPRVFDGNYDTSEVVGSHTRYYETRVYPVVYNATFSKGNLTTSSRAVRFVDAIRDNIKDSVTDKYNVWDTQRKNGLRESTRTILGDKVDNFYATSIKGVDFKDRLIVNSETYQQSLGVLFEFFTNGCVLDDVFIDGVRMGDGDFSCESTLKFMACHKLVLGDFDSDIETSGDNMFIQDPIDLTLRGTKVKFDGRNFPVQSNSMEVVRIRTENIEVEYDTGVTDDGVFKTFIPLSRVNDVWTNESLVMVGTSVSNNSDPILVRHSSATPGGYVQIDNTAFTYQGVFVDGQPKVLRSYTDLSNVKPNFAGEEVYENGVLAKGLTEPTEPTFSWFRFV</sequence>
<evidence type="ECO:0000256" key="1">
    <source>
        <dbReference type="ARBA" id="ARBA00004328"/>
    </source>
</evidence>
<evidence type="ECO:0000256" key="2">
    <source>
        <dbReference type="ARBA" id="ARBA00022732"/>
    </source>
</evidence>
<dbReference type="InterPro" id="IPR041352">
    <property type="entry name" value="Mtd_N"/>
</dbReference>
<organism evidence="6 7">
    <name type="scientific">Vibrio phage phiV141</name>
    <dbReference type="NCBI Taxonomy" id="2723905"/>
    <lineage>
        <taxon>Viruses</taxon>
        <taxon>Duplodnaviria</taxon>
        <taxon>Heunggongvirae</taxon>
        <taxon>Uroviricota</taxon>
        <taxon>Caudoviricetes</taxon>
        <taxon>Autographivirales</taxon>
        <taxon>Autographivirales incertae sedis</taxon>
        <taxon>Fujianvirus</taxon>
        <taxon>Fujianvirus V141</taxon>
    </lineage>
</organism>
<comment type="subcellular location">
    <subcellularLocation>
        <location evidence="1">Virion</location>
    </subcellularLocation>
</comment>
<evidence type="ECO:0000256" key="3">
    <source>
        <dbReference type="ARBA" id="ARBA00022844"/>
    </source>
</evidence>
<evidence type="ECO:0000259" key="4">
    <source>
        <dbReference type="Pfam" id="PF03906"/>
    </source>
</evidence>
<protein>
    <submittedName>
        <fullName evidence="6">Uncharacterized protein</fullName>
    </submittedName>
</protein>
<dbReference type="Pfam" id="PF03906">
    <property type="entry name" value="Phage_T7_tail"/>
    <property type="match status" value="1"/>
</dbReference>
<reference evidence="6 7" key="1">
    <citation type="submission" date="2020-03" db="EMBL/GenBank/DDBJ databases">
        <authorList>
            <person name="Chen G."/>
            <person name="Lin M."/>
            <person name="Fu H."/>
        </authorList>
    </citation>
    <scope>NUCLEOTIDE SEQUENCE [LARGE SCALE GENOMIC DNA]</scope>
</reference>
<feature type="domain" description="Bacteriophage T7 tail fibre protein-like N-terminal" evidence="4">
    <location>
        <begin position="3"/>
        <end position="111"/>
    </location>
</feature>
<dbReference type="Pfam" id="PF18454">
    <property type="entry name" value="Mtd_N"/>
    <property type="match status" value="1"/>
</dbReference>
<evidence type="ECO:0000259" key="5">
    <source>
        <dbReference type="Pfam" id="PF18454"/>
    </source>
</evidence>
<keyword evidence="3" id="KW-0946">Virion</keyword>
<keyword evidence="2" id="KW-1227">Viral tail protein</keyword>
<dbReference type="Gene3D" id="2.10.10.30">
    <property type="match status" value="1"/>
</dbReference>
<evidence type="ECO:0000313" key="7">
    <source>
        <dbReference type="Proteomes" id="UP000514515"/>
    </source>
</evidence>
<gene>
    <name evidence="6" type="ORF">phiV141_39</name>
</gene>
<keyword evidence="7" id="KW-1185">Reference proteome</keyword>
<dbReference type="InterPro" id="IPR005604">
    <property type="entry name" value="Phage_T7_tail_fibre-like_N"/>
</dbReference>
<accession>A0A7D7EXX6</accession>
<dbReference type="EMBL" id="MT227925">
    <property type="protein sequence ID" value="QMP18298.1"/>
    <property type="molecule type" value="Genomic_DNA"/>
</dbReference>
<dbReference type="InterPro" id="IPR012334">
    <property type="entry name" value="Pectin_lyas_fold"/>
</dbReference>
<dbReference type="Gene3D" id="2.160.20.10">
    <property type="entry name" value="Single-stranded right-handed beta-helix, Pectin lyase-like"/>
    <property type="match status" value="1"/>
</dbReference>